<feature type="non-terminal residue" evidence="1">
    <location>
        <position position="1"/>
    </location>
</feature>
<dbReference type="Pfam" id="PF06258">
    <property type="entry name" value="Mito_fiss_Elm1"/>
    <property type="match status" value="1"/>
</dbReference>
<sequence length="171" mass="18592">MGPVGTCTAVRRAVVIGNGVAGAENQCIGLVRALGLSHRLTIYLRLKGKVNLKLDNKGVSDILEVDAKQIATMACETFENLSLLGSKIPRLSGVRPNPRYLTWSPYSVSSFLHGFSSEFSYGIYLVLHDWRLLSFGIRDGPLLVVASGWDTISATSSIKRLAPEKVFAIQV</sequence>
<dbReference type="PANTHER" id="PTHR33986">
    <property type="entry name" value="OS02G0535700 PROTEIN"/>
    <property type="match status" value="1"/>
</dbReference>
<dbReference type="InterPro" id="IPR009367">
    <property type="entry name" value="Elm1-like"/>
</dbReference>
<proteinExistence type="predicted"/>
<reference evidence="1" key="1">
    <citation type="journal article" date="2019" name="Genome Biol. Evol.">
        <title>The Rhododendron genome and chromosomal organization provide insight into shared whole-genome duplications across the heath family (Ericaceae).</title>
        <authorList>
            <person name="Soza V.L."/>
            <person name="Lindsley D."/>
            <person name="Waalkes A."/>
            <person name="Ramage E."/>
            <person name="Patwardhan R.P."/>
            <person name="Burton J.N."/>
            <person name="Adey A."/>
            <person name="Kumar A."/>
            <person name="Qiu R."/>
            <person name="Shendure J."/>
            <person name="Hall B."/>
        </authorList>
    </citation>
    <scope>NUCLEOTIDE SEQUENCE</scope>
    <source>
        <strain evidence="1">RSF 1966-606</strain>
    </source>
</reference>
<gene>
    <name evidence="1" type="ORF">C3L33_22390</name>
</gene>
<evidence type="ECO:0000313" key="1">
    <source>
        <dbReference type="EMBL" id="KAE9445712.1"/>
    </source>
</evidence>
<organism evidence="1">
    <name type="scientific">Rhododendron williamsianum</name>
    <dbReference type="NCBI Taxonomy" id="262921"/>
    <lineage>
        <taxon>Eukaryota</taxon>
        <taxon>Viridiplantae</taxon>
        <taxon>Streptophyta</taxon>
        <taxon>Embryophyta</taxon>
        <taxon>Tracheophyta</taxon>
        <taxon>Spermatophyta</taxon>
        <taxon>Magnoliopsida</taxon>
        <taxon>eudicotyledons</taxon>
        <taxon>Gunneridae</taxon>
        <taxon>Pentapetalae</taxon>
        <taxon>asterids</taxon>
        <taxon>Ericales</taxon>
        <taxon>Ericaceae</taxon>
        <taxon>Ericoideae</taxon>
        <taxon>Rhodoreae</taxon>
        <taxon>Rhododendron</taxon>
    </lineage>
</organism>
<dbReference type="EMBL" id="QEFC01004020">
    <property type="protein sequence ID" value="KAE9445712.1"/>
    <property type="molecule type" value="Genomic_DNA"/>
</dbReference>
<dbReference type="PANTHER" id="PTHR33986:SF12">
    <property type="entry name" value="MITOCHONDRIAL FISSION PROTEIN ELM1"/>
    <property type="match status" value="1"/>
</dbReference>
<name>A0A6A4KK73_9ERIC</name>
<dbReference type="OrthoDB" id="1856981at2759"/>
<comment type="caution">
    <text evidence="1">The sequence shown here is derived from an EMBL/GenBank/DDBJ whole genome shotgun (WGS) entry which is preliminary data.</text>
</comment>
<accession>A0A6A4KK73</accession>
<protein>
    <submittedName>
        <fullName evidence="1">Uncharacterized protein</fullName>
    </submittedName>
</protein>
<dbReference type="AlphaFoldDB" id="A0A6A4KK73"/>